<sequence length="73" mass="7990">MDPVTAAQIRRFVVTPLAPAGATDEQLDRALDAVLVVAPLDSWRFDGHWYVSELASVADLQRIVDEVVGGKDR</sequence>
<keyword evidence="2" id="KW-1185">Reference proteome</keyword>
<dbReference type="AlphaFoldDB" id="A0A9X7P027"/>
<evidence type="ECO:0000313" key="2">
    <source>
        <dbReference type="Proteomes" id="UP000237911"/>
    </source>
</evidence>
<dbReference type="Proteomes" id="UP000237911">
    <property type="component" value="Unassembled WGS sequence"/>
</dbReference>
<dbReference type="RefSeq" id="WP_105294539.1">
    <property type="nucleotide sequence ID" value="NZ_PUEV01000012.1"/>
</dbReference>
<name>A0A9X7P027_9MYCO</name>
<protein>
    <submittedName>
        <fullName evidence="1">Uncharacterized protein</fullName>
    </submittedName>
</protein>
<organism evidence="1 2">
    <name type="scientific">Mycolicibacter virginiensis</name>
    <dbReference type="NCBI Taxonomy" id="1795032"/>
    <lineage>
        <taxon>Bacteria</taxon>
        <taxon>Bacillati</taxon>
        <taxon>Actinomycetota</taxon>
        <taxon>Actinomycetes</taxon>
        <taxon>Mycobacteriales</taxon>
        <taxon>Mycobacteriaceae</taxon>
        <taxon>Mycolicibacter</taxon>
    </lineage>
</organism>
<accession>A0A9X7P027</accession>
<comment type="caution">
    <text evidence="1">The sequence shown here is derived from an EMBL/GenBank/DDBJ whole genome shotgun (WGS) entry which is preliminary data.</text>
</comment>
<dbReference type="EMBL" id="PUEV01000012">
    <property type="protein sequence ID" value="PQM53723.1"/>
    <property type="molecule type" value="Genomic_DNA"/>
</dbReference>
<reference evidence="1 2" key="1">
    <citation type="submission" date="2018-02" db="EMBL/GenBank/DDBJ databases">
        <title>Draft genome sequence of Mycobacterium virginiense isolated from mud of a swine farm in Japan.</title>
        <authorList>
            <person name="Ohya K."/>
        </authorList>
    </citation>
    <scope>NUCLEOTIDE SEQUENCE [LARGE SCALE GENOMIC DNA]</scope>
    <source>
        <strain evidence="1 2">GF75</strain>
    </source>
</reference>
<gene>
    <name evidence="1" type="ORF">C5U48_02625</name>
</gene>
<evidence type="ECO:0000313" key="1">
    <source>
        <dbReference type="EMBL" id="PQM53723.1"/>
    </source>
</evidence>
<proteinExistence type="predicted"/>